<comment type="caution">
    <text evidence="3">The sequence shown here is derived from an EMBL/GenBank/DDBJ whole genome shotgun (WGS) entry which is preliminary data.</text>
</comment>
<keyword evidence="1" id="KW-0732">Signal</keyword>
<evidence type="ECO:0000313" key="4">
    <source>
        <dbReference type="Proteomes" id="UP000828390"/>
    </source>
</evidence>
<accession>A0A9D4CHV1</accession>
<reference evidence="3" key="1">
    <citation type="journal article" date="2019" name="bioRxiv">
        <title>The Genome of the Zebra Mussel, Dreissena polymorpha: A Resource for Invasive Species Research.</title>
        <authorList>
            <person name="McCartney M.A."/>
            <person name="Auch B."/>
            <person name="Kono T."/>
            <person name="Mallez S."/>
            <person name="Zhang Y."/>
            <person name="Obille A."/>
            <person name="Becker A."/>
            <person name="Abrahante J.E."/>
            <person name="Garbe J."/>
            <person name="Badalamenti J.P."/>
            <person name="Herman A."/>
            <person name="Mangelson H."/>
            <person name="Liachko I."/>
            <person name="Sullivan S."/>
            <person name="Sone E.D."/>
            <person name="Koren S."/>
            <person name="Silverstein K.A.T."/>
            <person name="Beckman K.B."/>
            <person name="Gohl D.M."/>
        </authorList>
    </citation>
    <scope>NUCLEOTIDE SEQUENCE</scope>
    <source>
        <strain evidence="3">Duluth1</strain>
        <tissue evidence="3">Whole animal</tissue>
    </source>
</reference>
<reference evidence="3" key="2">
    <citation type="submission" date="2020-11" db="EMBL/GenBank/DDBJ databases">
        <authorList>
            <person name="McCartney M.A."/>
            <person name="Auch B."/>
            <person name="Kono T."/>
            <person name="Mallez S."/>
            <person name="Becker A."/>
            <person name="Gohl D.M."/>
            <person name="Silverstein K.A.T."/>
            <person name="Koren S."/>
            <person name="Bechman K.B."/>
            <person name="Herman A."/>
            <person name="Abrahante J.E."/>
            <person name="Garbe J."/>
        </authorList>
    </citation>
    <scope>NUCLEOTIDE SEQUENCE</scope>
    <source>
        <strain evidence="3">Duluth1</strain>
        <tissue evidence="3">Whole animal</tissue>
    </source>
</reference>
<proteinExistence type="predicted"/>
<evidence type="ECO:0000259" key="2">
    <source>
        <dbReference type="PROSITE" id="PS50227"/>
    </source>
</evidence>
<sequence>MLHIVFVIFLLFNAEGLAQTNVTQSSLAPAATSDLVAIHQEVSNATGGTGLYLFTLRINKPLDVDTQNEAFTAGRQFEGTVTAVIPLIVRNWRVVSPHHENAYPETCIPSQKIMYASRNQTTDIALLFFNSVCTGVDGQLRTVLEVSPFFLQTMVPCDVTIVARDGTYKQQIFAQIIQENNFSSITLQLRHKECPADTDAMGTHWFSGRIGFIEGMSCPSNTYGNVTRYCDMDGLYRDPVYNCTRTSILDIYTK</sequence>
<dbReference type="Proteomes" id="UP000828390">
    <property type="component" value="Unassembled WGS sequence"/>
</dbReference>
<dbReference type="InterPro" id="IPR001879">
    <property type="entry name" value="GPCR_2_extracellular_dom"/>
</dbReference>
<name>A0A9D4CHV1_DREPO</name>
<feature type="chain" id="PRO_5038756812" description="G-protein coupled receptors family 2 profile 1 domain-containing protein" evidence="1">
    <location>
        <begin position="19"/>
        <end position="254"/>
    </location>
</feature>
<dbReference type="GO" id="GO:0016020">
    <property type="term" value="C:membrane"/>
    <property type="evidence" value="ECO:0007669"/>
    <property type="project" value="InterPro"/>
</dbReference>
<dbReference type="EMBL" id="JAIWYP010000012">
    <property type="protein sequence ID" value="KAH3724777.1"/>
    <property type="molecule type" value="Genomic_DNA"/>
</dbReference>
<organism evidence="3 4">
    <name type="scientific">Dreissena polymorpha</name>
    <name type="common">Zebra mussel</name>
    <name type="synonym">Mytilus polymorpha</name>
    <dbReference type="NCBI Taxonomy" id="45954"/>
    <lineage>
        <taxon>Eukaryota</taxon>
        <taxon>Metazoa</taxon>
        <taxon>Spiralia</taxon>
        <taxon>Lophotrochozoa</taxon>
        <taxon>Mollusca</taxon>
        <taxon>Bivalvia</taxon>
        <taxon>Autobranchia</taxon>
        <taxon>Heteroconchia</taxon>
        <taxon>Euheterodonta</taxon>
        <taxon>Imparidentia</taxon>
        <taxon>Neoheterodontei</taxon>
        <taxon>Myida</taxon>
        <taxon>Dreissenoidea</taxon>
        <taxon>Dreissenidae</taxon>
        <taxon>Dreissena</taxon>
    </lineage>
</organism>
<dbReference type="AlphaFoldDB" id="A0A9D4CHV1"/>
<feature type="domain" description="G-protein coupled receptors family 2 profile 1" evidence="2">
    <location>
        <begin position="156"/>
        <end position="234"/>
    </location>
</feature>
<dbReference type="GO" id="GO:0004930">
    <property type="term" value="F:G protein-coupled receptor activity"/>
    <property type="evidence" value="ECO:0007669"/>
    <property type="project" value="InterPro"/>
</dbReference>
<feature type="signal peptide" evidence="1">
    <location>
        <begin position="1"/>
        <end position="18"/>
    </location>
</feature>
<keyword evidence="4" id="KW-1185">Reference proteome</keyword>
<gene>
    <name evidence="3" type="ORF">DPMN_050601</name>
</gene>
<protein>
    <recommendedName>
        <fullName evidence="2">G-protein coupled receptors family 2 profile 1 domain-containing protein</fullName>
    </recommendedName>
</protein>
<dbReference type="SUPFAM" id="SSF111418">
    <property type="entry name" value="Hormone receptor domain"/>
    <property type="match status" value="1"/>
</dbReference>
<dbReference type="PROSITE" id="PS50227">
    <property type="entry name" value="G_PROTEIN_RECEP_F2_3"/>
    <property type="match status" value="1"/>
</dbReference>
<evidence type="ECO:0000313" key="3">
    <source>
        <dbReference type="EMBL" id="KAH3724777.1"/>
    </source>
</evidence>
<feature type="non-terminal residue" evidence="3">
    <location>
        <position position="1"/>
    </location>
</feature>
<evidence type="ECO:0000256" key="1">
    <source>
        <dbReference type="SAM" id="SignalP"/>
    </source>
</evidence>
<dbReference type="InterPro" id="IPR036445">
    <property type="entry name" value="GPCR_2_extracell_dom_sf"/>
</dbReference>